<sequence>MAKRFKEIIQGISIISTGSLFLKSEFFGKNGPVNIRMNDNFREWVLPEVPEIVPEFRGFFCKSMLIECAYDSELCPKIGEGTFTPPEFVGMISRLFVWQQPKGEDGLLLNSGYANIFYLVLKDGRVVTVNVDWNFNPREWDLFAWDFATGCRWRVGRAVFYSQPTLLLRFNF</sequence>
<dbReference type="AlphaFoldDB" id="A0A2H0NBH4"/>
<accession>A0A2H0NBH4</accession>
<evidence type="ECO:0000313" key="2">
    <source>
        <dbReference type="Proteomes" id="UP000228867"/>
    </source>
</evidence>
<gene>
    <name evidence="1" type="ORF">COV54_02860</name>
</gene>
<evidence type="ECO:0000313" key="1">
    <source>
        <dbReference type="EMBL" id="PIR06250.1"/>
    </source>
</evidence>
<organism evidence="1 2">
    <name type="scientific">Candidatus Jorgensenbacteria bacterium CG11_big_fil_rev_8_21_14_0_20_38_23</name>
    <dbReference type="NCBI Taxonomy" id="1974594"/>
    <lineage>
        <taxon>Bacteria</taxon>
        <taxon>Candidatus Joergenseniibacteriota</taxon>
    </lineage>
</organism>
<reference evidence="1 2" key="1">
    <citation type="submission" date="2017-09" db="EMBL/GenBank/DDBJ databases">
        <title>Depth-based differentiation of microbial function through sediment-hosted aquifers and enrichment of novel symbionts in the deep terrestrial subsurface.</title>
        <authorList>
            <person name="Probst A.J."/>
            <person name="Ladd B."/>
            <person name="Jarett J.K."/>
            <person name="Geller-Mcgrath D.E."/>
            <person name="Sieber C.M."/>
            <person name="Emerson J.B."/>
            <person name="Anantharaman K."/>
            <person name="Thomas B.C."/>
            <person name="Malmstrom R."/>
            <person name="Stieglmeier M."/>
            <person name="Klingl A."/>
            <person name="Woyke T."/>
            <person name="Ryan C.M."/>
            <person name="Banfield J.F."/>
        </authorList>
    </citation>
    <scope>NUCLEOTIDE SEQUENCE [LARGE SCALE GENOMIC DNA]</scope>
    <source>
        <strain evidence="1">CG11_big_fil_rev_8_21_14_0_20_38_23</strain>
    </source>
</reference>
<dbReference type="Proteomes" id="UP000228867">
    <property type="component" value="Unassembled WGS sequence"/>
</dbReference>
<name>A0A2H0NBH4_9BACT</name>
<protein>
    <submittedName>
        <fullName evidence="1">Uncharacterized protein</fullName>
    </submittedName>
</protein>
<proteinExistence type="predicted"/>
<dbReference type="EMBL" id="PCWR01000060">
    <property type="protein sequence ID" value="PIR06250.1"/>
    <property type="molecule type" value="Genomic_DNA"/>
</dbReference>
<comment type="caution">
    <text evidence="1">The sequence shown here is derived from an EMBL/GenBank/DDBJ whole genome shotgun (WGS) entry which is preliminary data.</text>
</comment>